<evidence type="ECO:0000256" key="2">
    <source>
        <dbReference type="ARBA" id="ARBA00022679"/>
    </source>
</evidence>
<dbReference type="InterPro" id="IPR041698">
    <property type="entry name" value="Methyltransf_25"/>
</dbReference>
<name>A0ABX2WHJ2_9MICO</name>
<dbReference type="EMBL" id="LZEM01000020">
    <property type="protein sequence ID" value="OAZ40207.1"/>
    <property type="molecule type" value="Genomic_DNA"/>
</dbReference>
<sequence>MRAAYDTVAAAYAALLPDASFEAPADLAMLEHFLAELPNAARVLDAGCGSGRMLREMRDRRPDLRFVGVDLSPRMIAEARAECSFADLYSADLAELPLADGSVAGVLAWYSVIHANADELAAIADETARVTAAGGLVLLGFQSGRGTRRIERAYGHDVALDAVLHDPHDVAAEFVAHGFIVLEAFERPARDGERHAQGFVLARREVSPRGPTAAAGG</sequence>
<gene>
    <name evidence="5" type="ORF">A9Z40_05080</name>
</gene>
<dbReference type="CDD" id="cd02440">
    <property type="entry name" value="AdoMet_MTases"/>
    <property type="match status" value="1"/>
</dbReference>
<evidence type="ECO:0000313" key="5">
    <source>
        <dbReference type="EMBL" id="OAZ40207.1"/>
    </source>
</evidence>
<dbReference type="Gene3D" id="3.40.50.150">
    <property type="entry name" value="Vaccinia Virus protein VP39"/>
    <property type="match status" value="1"/>
</dbReference>
<organism evidence="5 6">
    <name type="scientific">Microbacterium arborescens</name>
    <dbReference type="NCBI Taxonomy" id="33883"/>
    <lineage>
        <taxon>Bacteria</taxon>
        <taxon>Bacillati</taxon>
        <taxon>Actinomycetota</taxon>
        <taxon>Actinomycetes</taxon>
        <taxon>Micrococcales</taxon>
        <taxon>Microbacteriaceae</taxon>
        <taxon>Microbacterium</taxon>
    </lineage>
</organism>
<dbReference type="PANTHER" id="PTHR43464:SF19">
    <property type="entry name" value="UBIQUINONE BIOSYNTHESIS O-METHYLTRANSFERASE, MITOCHONDRIAL"/>
    <property type="match status" value="1"/>
</dbReference>
<dbReference type="Pfam" id="PF13649">
    <property type="entry name" value="Methyltransf_25"/>
    <property type="match status" value="1"/>
</dbReference>
<feature type="domain" description="Methyltransferase" evidence="4">
    <location>
        <begin position="43"/>
        <end position="135"/>
    </location>
</feature>
<keyword evidence="1" id="KW-0489">Methyltransferase</keyword>
<evidence type="ECO:0000259" key="4">
    <source>
        <dbReference type="Pfam" id="PF13649"/>
    </source>
</evidence>
<evidence type="ECO:0000256" key="1">
    <source>
        <dbReference type="ARBA" id="ARBA00022603"/>
    </source>
</evidence>
<dbReference type="Proteomes" id="UP000093918">
    <property type="component" value="Unassembled WGS sequence"/>
</dbReference>
<keyword evidence="3" id="KW-0949">S-adenosyl-L-methionine</keyword>
<proteinExistence type="predicted"/>
<keyword evidence="6" id="KW-1185">Reference proteome</keyword>
<reference evidence="6" key="1">
    <citation type="submission" date="2016-06" db="EMBL/GenBank/DDBJ databases">
        <title>Genome sequencing of cellulolytic organisms.</title>
        <authorList>
            <person name="Bohra V."/>
            <person name="Dafale N.A."/>
            <person name="Purohit H.J."/>
        </authorList>
    </citation>
    <scope>NUCLEOTIDE SEQUENCE [LARGE SCALE GENOMIC DNA]</scope>
    <source>
        <strain evidence="6">ND21</strain>
    </source>
</reference>
<accession>A0ABX2WHJ2</accession>
<keyword evidence="2" id="KW-0808">Transferase</keyword>
<dbReference type="InterPro" id="IPR029063">
    <property type="entry name" value="SAM-dependent_MTases_sf"/>
</dbReference>
<evidence type="ECO:0000313" key="6">
    <source>
        <dbReference type="Proteomes" id="UP000093918"/>
    </source>
</evidence>
<dbReference type="PANTHER" id="PTHR43464">
    <property type="entry name" value="METHYLTRANSFERASE"/>
    <property type="match status" value="1"/>
</dbReference>
<protein>
    <recommendedName>
        <fullName evidence="4">Methyltransferase domain-containing protein</fullName>
    </recommendedName>
</protein>
<comment type="caution">
    <text evidence="5">The sequence shown here is derived from an EMBL/GenBank/DDBJ whole genome shotgun (WGS) entry which is preliminary data.</text>
</comment>
<dbReference type="SUPFAM" id="SSF53335">
    <property type="entry name" value="S-adenosyl-L-methionine-dependent methyltransferases"/>
    <property type="match status" value="1"/>
</dbReference>
<evidence type="ECO:0000256" key="3">
    <source>
        <dbReference type="ARBA" id="ARBA00022691"/>
    </source>
</evidence>